<evidence type="ECO:0000313" key="10">
    <source>
        <dbReference type="Proteomes" id="UP000192940"/>
    </source>
</evidence>
<dbReference type="Gene3D" id="3.40.50.980">
    <property type="match status" value="2"/>
</dbReference>
<reference evidence="9 10" key="1">
    <citation type="submission" date="2017-04" db="EMBL/GenBank/DDBJ databases">
        <authorList>
            <person name="Afonso C.L."/>
            <person name="Miller P.J."/>
            <person name="Scott M.A."/>
            <person name="Spackman E."/>
            <person name="Goraichik I."/>
            <person name="Dimitrov K.M."/>
            <person name="Suarez D.L."/>
            <person name="Swayne D.E."/>
        </authorList>
    </citation>
    <scope>NUCLEOTIDE SEQUENCE [LARGE SCALE GENOMIC DNA]</scope>
    <source>
        <strain evidence="9 10">N3/975</strain>
    </source>
</reference>
<dbReference type="InterPro" id="IPR025110">
    <property type="entry name" value="AMP-bd_C"/>
</dbReference>
<dbReference type="GO" id="GO:0003824">
    <property type="term" value="F:catalytic activity"/>
    <property type="evidence" value="ECO:0007669"/>
    <property type="project" value="UniProtKB-KW"/>
</dbReference>
<accession>A0A1X7GZ37</accession>
<dbReference type="Pfam" id="PF00550">
    <property type="entry name" value="PP-binding"/>
    <property type="match status" value="3"/>
</dbReference>
<feature type="domain" description="Carrier" evidence="8">
    <location>
        <begin position="3131"/>
        <end position="3206"/>
    </location>
</feature>
<dbReference type="EMBL" id="LT840184">
    <property type="protein sequence ID" value="SMF76995.1"/>
    <property type="molecule type" value="Genomic_DNA"/>
</dbReference>
<dbReference type="Gene3D" id="3.90.70.10">
    <property type="entry name" value="Cysteine proteinases"/>
    <property type="match status" value="1"/>
</dbReference>
<dbReference type="Gene3D" id="3.30.559.10">
    <property type="entry name" value="Chloramphenicol acetyltransferase-like domain"/>
    <property type="match status" value="2"/>
</dbReference>
<dbReference type="FunFam" id="3.30.300.30:FF:000010">
    <property type="entry name" value="Enterobactin synthetase component F"/>
    <property type="match status" value="1"/>
</dbReference>
<dbReference type="CDD" id="cd02440">
    <property type="entry name" value="AdoMet_MTases"/>
    <property type="match status" value="1"/>
</dbReference>
<gene>
    <name evidence="9" type="ORF">SAMN05661091_1378</name>
</gene>
<name>A0A1X7GZ37_9BACL</name>
<dbReference type="STRING" id="1313296.SAMN05661091_1378"/>
<dbReference type="PANTHER" id="PTHR45527">
    <property type="entry name" value="NONRIBOSOMAL PEPTIDE SYNTHETASE"/>
    <property type="match status" value="1"/>
</dbReference>
<dbReference type="PANTHER" id="PTHR45527:SF1">
    <property type="entry name" value="FATTY ACID SYNTHASE"/>
    <property type="match status" value="1"/>
</dbReference>
<dbReference type="NCBIfam" id="TIGR01733">
    <property type="entry name" value="AA-adenyl-dom"/>
    <property type="match status" value="1"/>
</dbReference>
<feature type="domain" description="Carrier" evidence="8">
    <location>
        <begin position="1801"/>
        <end position="1876"/>
    </location>
</feature>
<dbReference type="Gene3D" id="3.40.50.150">
    <property type="entry name" value="Vaccinia Virus protein VP39"/>
    <property type="match status" value="1"/>
</dbReference>
<dbReference type="SUPFAM" id="SSF55729">
    <property type="entry name" value="Acyl-CoA N-acyltransferases (Nat)"/>
    <property type="match status" value="1"/>
</dbReference>
<feature type="domain" description="Carrier" evidence="8">
    <location>
        <begin position="466"/>
        <end position="541"/>
    </location>
</feature>
<dbReference type="SUPFAM" id="SSF52777">
    <property type="entry name" value="CoA-dependent acyltransferases"/>
    <property type="match status" value="4"/>
</dbReference>
<comment type="similarity">
    <text evidence="2">Belongs to the ATP-dependent AMP-binding enzyme family.</text>
</comment>
<keyword evidence="3" id="KW-0596">Phosphopantetheine</keyword>
<evidence type="ECO:0000313" key="9">
    <source>
        <dbReference type="EMBL" id="SMF76995.1"/>
    </source>
</evidence>
<dbReference type="GO" id="GO:0031177">
    <property type="term" value="F:phosphopantetheine binding"/>
    <property type="evidence" value="ECO:0007669"/>
    <property type="project" value="InterPro"/>
</dbReference>
<dbReference type="GO" id="GO:0043041">
    <property type="term" value="P:amino acid activation for nonribosomal peptide biosynthetic process"/>
    <property type="evidence" value="ECO:0007669"/>
    <property type="project" value="TreeGrafter"/>
</dbReference>
<dbReference type="InterPro" id="IPR045851">
    <property type="entry name" value="AMP-bd_C_sf"/>
</dbReference>
<dbReference type="Pfam" id="PF00668">
    <property type="entry name" value="Condensation"/>
    <property type="match status" value="2"/>
</dbReference>
<evidence type="ECO:0000256" key="6">
    <source>
        <dbReference type="ARBA" id="ARBA00023194"/>
    </source>
</evidence>
<keyword evidence="10" id="KW-1185">Reference proteome</keyword>
<dbReference type="GO" id="GO:0005737">
    <property type="term" value="C:cytoplasm"/>
    <property type="evidence" value="ECO:0007669"/>
    <property type="project" value="TreeGrafter"/>
</dbReference>
<keyword evidence="4" id="KW-0597">Phosphoprotein</keyword>
<dbReference type="InterPro" id="IPR029063">
    <property type="entry name" value="SAM-dependent_MTases_sf"/>
</dbReference>
<dbReference type="InterPro" id="IPR006162">
    <property type="entry name" value="Ppantetheine_attach_site"/>
</dbReference>
<dbReference type="Pfam" id="PF13847">
    <property type="entry name" value="Methyltransf_31"/>
    <property type="match status" value="1"/>
</dbReference>
<dbReference type="Pfam" id="PF13529">
    <property type="entry name" value="Peptidase_C39_2"/>
    <property type="match status" value="1"/>
</dbReference>
<dbReference type="CDD" id="cd19531">
    <property type="entry name" value="LCL_NRPS-like"/>
    <property type="match status" value="2"/>
</dbReference>
<proteinExistence type="inferred from homology"/>
<evidence type="ECO:0000256" key="2">
    <source>
        <dbReference type="ARBA" id="ARBA00006432"/>
    </source>
</evidence>
<dbReference type="Proteomes" id="UP000192940">
    <property type="component" value="Chromosome I"/>
</dbReference>
<dbReference type="InterPro" id="IPR009081">
    <property type="entry name" value="PP-bd_ACP"/>
</dbReference>
<dbReference type="GO" id="GO:0044550">
    <property type="term" value="P:secondary metabolite biosynthetic process"/>
    <property type="evidence" value="ECO:0007669"/>
    <property type="project" value="UniProtKB-ARBA"/>
</dbReference>
<dbReference type="InterPro" id="IPR016181">
    <property type="entry name" value="Acyl_CoA_acyltransferase"/>
</dbReference>
<comment type="cofactor">
    <cofactor evidence="1">
        <name>pantetheine 4'-phosphate</name>
        <dbReference type="ChEBI" id="CHEBI:47942"/>
    </cofactor>
</comment>
<evidence type="ECO:0000259" key="8">
    <source>
        <dbReference type="PROSITE" id="PS50075"/>
    </source>
</evidence>
<dbReference type="InterPro" id="IPR001242">
    <property type="entry name" value="Condensation_dom"/>
</dbReference>
<dbReference type="FunFam" id="3.40.50.12780:FF:000012">
    <property type="entry name" value="Non-ribosomal peptide synthetase"/>
    <property type="match status" value="1"/>
</dbReference>
<dbReference type="SUPFAM" id="SSF56801">
    <property type="entry name" value="Acetyl-CoA synthetase-like"/>
    <property type="match status" value="3"/>
</dbReference>
<evidence type="ECO:0000256" key="1">
    <source>
        <dbReference type="ARBA" id="ARBA00001957"/>
    </source>
</evidence>
<evidence type="ECO:0000256" key="4">
    <source>
        <dbReference type="ARBA" id="ARBA00022553"/>
    </source>
</evidence>
<dbReference type="Pfam" id="PF00501">
    <property type="entry name" value="AMP-binding"/>
    <property type="match status" value="3"/>
</dbReference>
<dbReference type="Gene3D" id="3.30.300.30">
    <property type="match status" value="3"/>
</dbReference>
<dbReference type="CDD" id="cd05930">
    <property type="entry name" value="A_NRPS"/>
    <property type="match status" value="2"/>
</dbReference>
<dbReference type="FunFam" id="1.10.1200.10:FF:000005">
    <property type="entry name" value="Nonribosomal peptide synthetase 1"/>
    <property type="match status" value="1"/>
</dbReference>
<dbReference type="InterPro" id="IPR000873">
    <property type="entry name" value="AMP-dep_synth/lig_dom"/>
</dbReference>
<organism evidence="9 10">
    <name type="scientific">Paenibacillus uliginis N3/975</name>
    <dbReference type="NCBI Taxonomy" id="1313296"/>
    <lineage>
        <taxon>Bacteria</taxon>
        <taxon>Bacillati</taxon>
        <taxon>Bacillota</taxon>
        <taxon>Bacilli</taxon>
        <taxon>Bacillales</taxon>
        <taxon>Paenibacillaceae</taxon>
        <taxon>Paenibacillus</taxon>
    </lineage>
</organism>
<dbReference type="InterPro" id="IPR010071">
    <property type="entry name" value="AA_adenyl_dom"/>
</dbReference>
<dbReference type="SMART" id="SM00823">
    <property type="entry name" value="PKS_PP"/>
    <property type="match status" value="3"/>
</dbReference>
<dbReference type="PROSITE" id="PS00455">
    <property type="entry name" value="AMP_BINDING"/>
    <property type="match status" value="2"/>
</dbReference>
<dbReference type="InterPro" id="IPR020845">
    <property type="entry name" value="AMP-binding_CS"/>
</dbReference>
<dbReference type="SUPFAM" id="SSF53335">
    <property type="entry name" value="S-adenosyl-L-methionine-dependent methyltransferases"/>
    <property type="match status" value="1"/>
</dbReference>
<dbReference type="GO" id="GO:0008610">
    <property type="term" value="P:lipid biosynthetic process"/>
    <property type="evidence" value="ECO:0007669"/>
    <property type="project" value="UniProtKB-ARBA"/>
</dbReference>
<dbReference type="SUPFAM" id="SSF47336">
    <property type="entry name" value="ACP-like"/>
    <property type="match status" value="3"/>
</dbReference>
<sequence length="3572" mass="410980">MYLLNRDSDQECSLSLTIFNQETSYDQLNRKSNQIAHYLCSLGVNSETVIGLHLSDTANLIAFAIGALKSGAQLAVLDNKKADAIPLHLLITTSDEMSARNYSSHTTIALDLLDEEISKQPTGDICNIQNMESIALRVPVSGQEAAIYSHTDFLKYVLQIEEHFIGAKHSRVIIHTHSLSPLIVLVLVFMGLRSTRIEYIDITDSLDYSGDNETALFIHKNEWSTLSQKEQNDHLSYIVLDEKPMLCKQIVTWLEQVGSKKITFGYISKHLSQIMTYLHIANQEITLNSDMDLMPIGKLILPDSGYVLDKRRRKSPVGVRGELFFQVKSGEQLNNNYNMSLYRAGLSATLMPNQNIMLNDYTDNIVEVDGVKINGDLIQDLLQLNDDILFVKTEYDEVDGQIKVYVSVREQEQHIFETIHKQIQMIIPRSAHRAKIYIIQNSSAVLSEEIDIKTLETAEVTLAAKNSENQNEEKIIQIIKEIQGSNHIAADINLFEQGLNSLQSLRLIASINAEFSIQLELYDVYNHPTVREIAGLIQDCPVVNEGIEKAPNKEYYELSLVQKQIWEISNLKEGSTSYNEISVHTVEGQLNIDALNRAFQSLIERHESLRTTFVTVDKEPRQKIHSSDEYGFALEKINVNSSGDVEEIINEEKMFVFDLPNGPLLRARLLCKSEKQQYVLIINRHHLISDGWSDAVLFNDLITLYNAYATGSHNPLIPLSLQYKDYSEWQNNMLQSNKFDEHKHYWQERFGGELNRLELPRYKNRPKAYSFTGKTVKYTFNHDRARKIGSLVKKNSTNLFTAVVGILSVMFHKYTGLNDIILGTTMADRSHIGLEKQIGFYVNTLPIRTIIEENDSFLQLIDHVKTDLQSMIKYRDYPFDKIVRDLDIKTELGHMPLFDILVEVLNFETLQNEGISLEGDIQLQKYEWENETSVYDLNLMFGEINETIQLEIRYNTDIYEEQQIEHIWMHLNQLVDRITDDPTSLIQNYNMVPDSELKLLEQFNLTSYPIPEDTLVTIIEREAVHNPTKAVIQFGDEVVRYGELQQRSNEIAHFLMNTSQGSKTAVLMDRSPEIVESILAIWKSGGIYIPVEPKNPYERIKNIIDDAQIPYLIFSKKYLKIASQLQWECPSLTYILCIDSDNIAKEEEEKRHSMNSDLWNQVVQRASDQIEEGAWFNSYTGKPFSRLEMDEYAENAKNKLLPYLHKQAKVLEIGCSSGITMFSIAPYVKKYVGIDLSKEIIERNKKIVENEGISNIELHCKYAHEIDELEDEDFDVIILNSVIQNFNGLNYLRKVINNIINKSKSEALIFLGDLMDIDKKEEFISSLVEFESQNRGMGYKTWKDWSEHLFISKNFLNEFVYDITEIESVTHSDKIFTIENELTKYRFDTTIKVKKTCAKENTIYDKTKYQFDRNDLSNYKSEKQSINLSKFDQEAYIIYTSGSTGKPKGAIVEHAGMVNHIHAKIKDLKVDSTAVIAQNASQGFDISIWQLFTSLAVGGTTVIYSDDCVKDPDLFLTHIFKDEINVLEVVPSYLSVLLDGIKQMRLVNRAGSLEYLLVTGEEVKAELVNRAFEILEDIIIVNAYGPTEASDDITHYIINEPLDKSTVPIGRPIINTNIYIVDKYMNLCPVGVWGEICVAGICVGKGYVNDKQKTDKVFMRNPFVDSKHERMYLTGDLGRWLPDGTIEFLGRKDKQVKVRGFRIELQEIENTILTYPQVKQSVVLALDKPDGSKELCAYIVANHELVEDTLKEYLYSKLPEYSVPAHFISLEKLPLTINGKVDQRRLPKPEGHALQQHAYVEPTNKIEKELQTIWSEILSNPLIGIDDDLFKIGGHSIVAIKISNKIREVLMVGVPLNIIFDKPTIRQLASYIEQLPNKSYNEDNAWIEINKAGKKDSYKLAPVQLPEWYLHQLDSESTNYNIPIELMFRGNLNLKAFEKAWNSLIEKNSVFRTTFDITNGEPIQIIHEEIKFELSEVYFDYSDLPKYEALKKAEELALSHAHQVFDFTNGPMFSVQLVQIDRDHHLFLFATHHILWDEVSSINLISELSRLYNSFNQDINNQVISQSSEIDYIDYVEWVNSSLEKGLFHRQRDYWLEKFKTVPEPLQLPTDYVRPEIQTFEGATIFEVIHSELRDEIHRFCEKNNITEFMFIYAVLSLQMHILSGQNDFVLSSPIRNRNHEKLDKLLGSFASAIMLRSQYNKNIYFTDFIRQAKETAVGAYENHLYPSNLLLEDLKLNRDLSRSGFFSIMFGLQNDKNDFLKEDHFDGLKMEVPSEIKVHDKASRFDLNLAYDDINGVITIYCNFNTALFKESTVQKIVQQNINLMKQVLQQPDKLLSEYSLVSTEELNRIVFEFNDTAASYDISGGLHRKFEEKAESDPYEIAIIYENTTMSYEELNARANKLANYLIRNGVRKEDKIGVLAAPCPDLVVALLGILKAGCAYVPLNPDFPPARKQYIIQDCSIQKIVLAGQFKIDSLNFEGEYVLLDSAEIAECSPFNPNKTIDLTQLAYVIYTSGTTGVPKGIEIEHKGVSNLLEWTQKTYRLNKNESTLLNTSFTFDVSILEIFWPLTVGAKIVVLNEENRNKPEVIAQAVNDHQVAVIQFVPSSLEMFIRAKKTNSMTDLLALRHVICGGEKLTKRLVSEFYSVFDCRLSNHYGPTEITVDAVVYDCSIPFDDEIVPIGRPIDNVTVYILDEDMRVVPVGVEGEIYIHSPGLARGYLNQESLTADSFISHPFESGKKLYRTKDRGKYTDDGTIVYLSRKDDQIKIRGNRIELGEIERQLDNISGIQKSAILYNEAQHELCAYIELEEKDIQVTTRIGERFKKYTAKQRPQAMARAEELHYKVWPAFFSGDEINVRYWPLLYTTFAGYQIMLFNEKDEIVAVANSIPIHWDGDINHLPSGWDGGLESGFVNHGILEPNTLLVLAAVVSEEARGKGLSTELLKQFKSLAQDYNLDKVLVPVRPTDKVKHPDMSFKEWCTSRRNDGQLADSWLRVHEKIGGVTLKIETQSQLIVASHENWEKWSNQKFVKSGEYVLHNTLQPVQIDIERGIGKYYDPCVWVEHQPAEQEEAWEIVDVDLIVSQLEKYLPSYMLPKHYMLLDRLPLNSNGKIDKKQLPRFERIERTTTSRKPSTEMEKLLANIWVELLDQEQIGVDDNFFDLGGHSLIATIMISKFEMTTGLKIPLKEFLKNPTIQLLAEYLESQVDTKESEHSHQQTIKKQHVINREISEKDHALTVSGNGKEARISNIEPFNDLFYNNCLFNSFFPVMRHFNKNIHSVLANDLAMYHIDNAAEIPVVSASYYSRKPHDEIIVETGIQADMQQYSKQLIDDIKRAILQNRPVIIWVDCYFEPFRKDTYMKNHLQHTWLVYGFDDKRKICKIIEHNHRDSLRYEPMEIGYGDVVACYDGFQTYFAGEGTLRPSYYEFYIADEHHSQSEDDIRLRECYNMFAVTNKKIIEEGLKQFEEWALHFERLVLSMDRMNEVTEYFLPSINNILNIKYVEKYKVEFLFAEQKDMHISLDVIINAWTSIRTILIKFAYANKFNKDQLVVMHRHMCDIIQHEKQFVEGLTS</sequence>
<dbReference type="PROSITE" id="PS50075">
    <property type="entry name" value="CARRIER"/>
    <property type="match status" value="3"/>
</dbReference>
<dbReference type="Pfam" id="PF13193">
    <property type="entry name" value="AMP-binding_C"/>
    <property type="match status" value="1"/>
</dbReference>
<dbReference type="Gene3D" id="3.30.559.30">
    <property type="entry name" value="Nonribosomal peptide synthetase, condensation domain"/>
    <property type="match status" value="2"/>
</dbReference>
<dbReference type="InterPro" id="IPR023213">
    <property type="entry name" value="CAT-like_dom_sf"/>
</dbReference>
<dbReference type="InterPro" id="IPR025714">
    <property type="entry name" value="Methyltranfer_dom"/>
</dbReference>
<dbReference type="InterPro" id="IPR020806">
    <property type="entry name" value="PKS_PP-bd"/>
</dbReference>
<dbReference type="Gene3D" id="3.40.630.30">
    <property type="match status" value="1"/>
</dbReference>
<dbReference type="Gene3D" id="3.40.50.12780">
    <property type="entry name" value="N-terminal domain of ligase-like"/>
    <property type="match status" value="3"/>
</dbReference>
<dbReference type="Gene3D" id="1.10.1200.10">
    <property type="entry name" value="ACP-like"/>
    <property type="match status" value="3"/>
</dbReference>
<evidence type="ECO:0000256" key="5">
    <source>
        <dbReference type="ARBA" id="ARBA00022737"/>
    </source>
</evidence>
<dbReference type="InterPro" id="IPR039564">
    <property type="entry name" value="Peptidase_C39-like"/>
</dbReference>
<protein>
    <submittedName>
        <fullName evidence="9">Amino acid adenylation domain-containing protein</fullName>
    </submittedName>
</protein>
<evidence type="ECO:0000256" key="3">
    <source>
        <dbReference type="ARBA" id="ARBA00022450"/>
    </source>
</evidence>
<dbReference type="Gene3D" id="2.30.38.10">
    <property type="entry name" value="Luciferase, Domain 3"/>
    <property type="match status" value="1"/>
</dbReference>
<keyword evidence="6" id="KW-0045">Antibiotic biosynthesis</keyword>
<dbReference type="PROSITE" id="PS00012">
    <property type="entry name" value="PHOSPHOPANTETHEINE"/>
    <property type="match status" value="1"/>
</dbReference>
<dbReference type="InterPro" id="IPR042099">
    <property type="entry name" value="ANL_N_sf"/>
</dbReference>
<dbReference type="NCBIfam" id="NF003417">
    <property type="entry name" value="PRK04813.1"/>
    <property type="match status" value="5"/>
</dbReference>
<dbReference type="GO" id="GO:0017000">
    <property type="term" value="P:antibiotic biosynthetic process"/>
    <property type="evidence" value="ECO:0007669"/>
    <property type="project" value="UniProtKB-KW"/>
</dbReference>
<dbReference type="InterPro" id="IPR036736">
    <property type="entry name" value="ACP-like_sf"/>
</dbReference>
<evidence type="ECO:0000256" key="7">
    <source>
        <dbReference type="ARBA" id="ARBA00023268"/>
    </source>
</evidence>
<keyword evidence="5" id="KW-0677">Repeat</keyword>
<keyword evidence="7" id="KW-0511">Multifunctional enzyme</keyword>
<dbReference type="FunFam" id="3.40.50.980:FF:000001">
    <property type="entry name" value="Non-ribosomal peptide synthetase"/>
    <property type="match status" value="1"/>
</dbReference>